<dbReference type="AlphaFoldDB" id="A0A5A9P2T3"/>
<evidence type="ECO:0000256" key="3">
    <source>
        <dbReference type="SAM" id="Coils"/>
    </source>
</evidence>
<feature type="compositionally biased region" description="Basic and acidic residues" evidence="4">
    <location>
        <begin position="69"/>
        <end position="96"/>
    </location>
</feature>
<name>A0A5A9P2T3_9TELE</name>
<evidence type="ECO:0000256" key="1">
    <source>
        <dbReference type="ARBA" id="ARBA00022553"/>
    </source>
</evidence>
<dbReference type="EMBL" id="SOYY01000010">
    <property type="protein sequence ID" value="KAA0715451.1"/>
    <property type="molecule type" value="Genomic_DNA"/>
</dbReference>
<accession>A0A5A9P2T3</accession>
<dbReference type="PANTHER" id="PTHR15249:SF0">
    <property type="entry name" value="TRAF FAMILY MEMBER-ASSOCIATED NF-KAPPA-B ACTIVATOR"/>
    <property type="match status" value="1"/>
</dbReference>
<dbReference type="Pfam" id="PF12845">
    <property type="entry name" value="TBD"/>
    <property type="match status" value="1"/>
</dbReference>
<reference evidence="6 7" key="1">
    <citation type="journal article" date="2019" name="Mol. Ecol. Resour.">
        <title>Chromosome-level genome assembly of Triplophysa tibetana, a fish adapted to the harsh high-altitude environment of the Tibetan Plateau.</title>
        <authorList>
            <person name="Yang X."/>
            <person name="Liu H."/>
            <person name="Ma Z."/>
            <person name="Zou Y."/>
            <person name="Zou M."/>
            <person name="Mao Y."/>
            <person name="Li X."/>
            <person name="Wang H."/>
            <person name="Chen T."/>
            <person name="Wang W."/>
            <person name="Yang R."/>
        </authorList>
    </citation>
    <scope>NUCLEOTIDE SEQUENCE [LARGE SCALE GENOMIC DNA]</scope>
    <source>
        <strain evidence="6">TTIB1903HZAU</strain>
        <tissue evidence="6">Muscle</tissue>
    </source>
</reference>
<organism evidence="6 7">
    <name type="scientific">Triplophysa tibetana</name>
    <dbReference type="NCBI Taxonomy" id="1572043"/>
    <lineage>
        <taxon>Eukaryota</taxon>
        <taxon>Metazoa</taxon>
        <taxon>Chordata</taxon>
        <taxon>Craniata</taxon>
        <taxon>Vertebrata</taxon>
        <taxon>Euteleostomi</taxon>
        <taxon>Actinopterygii</taxon>
        <taxon>Neopterygii</taxon>
        <taxon>Teleostei</taxon>
        <taxon>Ostariophysi</taxon>
        <taxon>Cypriniformes</taxon>
        <taxon>Nemacheilidae</taxon>
        <taxon>Triplophysa</taxon>
    </lineage>
</organism>
<evidence type="ECO:0000313" key="6">
    <source>
        <dbReference type="EMBL" id="KAA0715451.1"/>
    </source>
</evidence>
<feature type="compositionally biased region" description="Low complexity" evidence="4">
    <location>
        <begin position="273"/>
        <end position="285"/>
    </location>
</feature>
<evidence type="ECO:0000313" key="7">
    <source>
        <dbReference type="Proteomes" id="UP000324632"/>
    </source>
</evidence>
<keyword evidence="2 3" id="KW-0175">Coiled coil</keyword>
<evidence type="ECO:0000259" key="5">
    <source>
        <dbReference type="Pfam" id="PF12845"/>
    </source>
</evidence>
<comment type="caution">
    <text evidence="6">The sequence shown here is derived from an EMBL/GenBank/DDBJ whole genome shotgun (WGS) entry which is preliminary data.</text>
</comment>
<protein>
    <submittedName>
        <fullName evidence="6">TRAF family member-associated NF-kappa-B activator TRAF-interacting protein</fullName>
    </submittedName>
</protein>
<dbReference type="OrthoDB" id="9937252at2759"/>
<feature type="region of interest" description="Disordered" evidence="4">
    <location>
        <begin position="65"/>
        <end position="107"/>
    </location>
</feature>
<proteinExistence type="predicted"/>
<dbReference type="InterPro" id="IPR039669">
    <property type="entry name" value="TANK"/>
</dbReference>
<sequence>MDRNISDQLNKAFDAYRNASIEKDLAKKELQHKKEEYQRHTLQLERKIEEQEKIISHLKTQLRLPPKHATGELKVSETAYRKQEAESSSPSDHHPDNQSTSHRTNHFLMNDPTDCPGTLPHTISAACGIKSEDFLGALQEIQGTFQRIQTLSRRQKDHLKRIHNGRETTNEQFSMPIQCTDVTGEQAEVSFSPALRPEACSVSAPLASRGADPDDGSFDSLRELSVKFPPNNAEYEFLNSTPDKRIELPVLGRGLESHIHPLREESYPSYPVHSSPTHSSASSASLENVRGPQQPFWTPDLQDASGQASGTDAQQMNNREKCAFCMDDVPPNHMYSHLNSHFKNKAGD</sequence>
<dbReference type="PANTHER" id="PTHR15249">
    <property type="entry name" value="TRAF FAMILY MEMBER-ASSOCIATED NF-KAPPA-B ACTIVATOR"/>
    <property type="match status" value="1"/>
</dbReference>
<keyword evidence="7" id="KW-1185">Reference proteome</keyword>
<evidence type="ECO:0000256" key="4">
    <source>
        <dbReference type="SAM" id="MobiDB-lite"/>
    </source>
</evidence>
<dbReference type="GO" id="GO:0043124">
    <property type="term" value="P:negative regulation of canonical NF-kappaB signal transduction"/>
    <property type="evidence" value="ECO:0007669"/>
    <property type="project" value="InterPro"/>
</dbReference>
<keyword evidence="1" id="KW-0597">Phosphoprotein</keyword>
<feature type="region of interest" description="Disordered" evidence="4">
    <location>
        <begin position="266"/>
        <end position="314"/>
    </location>
</feature>
<feature type="compositionally biased region" description="Polar residues" evidence="4">
    <location>
        <begin position="304"/>
        <end position="314"/>
    </location>
</feature>
<feature type="coiled-coil region" evidence="3">
    <location>
        <begin position="16"/>
        <end position="61"/>
    </location>
</feature>
<gene>
    <name evidence="6" type="ORF">E1301_Tti016521</name>
</gene>
<dbReference type="Proteomes" id="UP000324632">
    <property type="component" value="Chromosome 10"/>
</dbReference>
<feature type="domain" description="Tbk1/Ikki binding" evidence="5">
    <location>
        <begin position="129"/>
        <end position="181"/>
    </location>
</feature>
<evidence type="ECO:0000256" key="2">
    <source>
        <dbReference type="ARBA" id="ARBA00023054"/>
    </source>
</evidence>
<dbReference type="InterPro" id="IPR024581">
    <property type="entry name" value="TBD"/>
</dbReference>